<dbReference type="SMART" id="SM00098">
    <property type="entry name" value="alkPPc"/>
    <property type="match status" value="1"/>
</dbReference>
<dbReference type="OrthoDB" id="9794455at2"/>
<dbReference type="InterPro" id="IPR018299">
    <property type="entry name" value="Alkaline_phosphatase_AS"/>
</dbReference>
<dbReference type="EMBL" id="FZNT01000002">
    <property type="protein sequence ID" value="SNR37140.1"/>
    <property type="molecule type" value="Genomic_DNA"/>
</dbReference>
<dbReference type="GO" id="GO:0046872">
    <property type="term" value="F:metal ion binding"/>
    <property type="evidence" value="ECO:0007669"/>
    <property type="project" value="UniProtKB-KW"/>
</dbReference>
<feature type="binding site" evidence="8">
    <location>
        <position position="133"/>
    </location>
    <ligand>
        <name>Mg(2+)</name>
        <dbReference type="ChEBI" id="CHEBI:18420"/>
    </ligand>
</feature>
<feature type="binding site" evidence="8">
    <location>
        <position position="250"/>
    </location>
    <ligand>
        <name>Mg(2+)</name>
        <dbReference type="ChEBI" id="CHEBI:18420"/>
    </ligand>
</feature>
<evidence type="ECO:0000256" key="2">
    <source>
        <dbReference type="ARBA" id="ARBA00022553"/>
    </source>
</evidence>
<dbReference type="AlphaFoldDB" id="A0A238VS32"/>
<comment type="cofactor">
    <cofactor evidence="8">
        <name>Zn(2+)</name>
        <dbReference type="ChEBI" id="CHEBI:29105"/>
    </cofactor>
    <text evidence="8">Binds 2 Zn(2+) ions.</text>
</comment>
<evidence type="ECO:0000313" key="10">
    <source>
        <dbReference type="EMBL" id="SNR37140.1"/>
    </source>
</evidence>
<feature type="binding site" evidence="8">
    <location>
        <position position="259"/>
    </location>
    <ligand>
        <name>Zn(2+)</name>
        <dbReference type="ChEBI" id="CHEBI:29105"/>
        <label>2</label>
    </ligand>
</feature>
<name>A0A238VS32_9FLAO</name>
<dbReference type="SUPFAM" id="SSF53649">
    <property type="entry name" value="Alkaline phosphatase-like"/>
    <property type="match status" value="1"/>
</dbReference>
<dbReference type="PROSITE" id="PS51257">
    <property type="entry name" value="PROKAR_LIPOPROTEIN"/>
    <property type="match status" value="1"/>
</dbReference>
<evidence type="ECO:0000256" key="1">
    <source>
        <dbReference type="ARBA" id="ARBA00005984"/>
    </source>
</evidence>
<feature type="binding site" evidence="8">
    <location>
        <position position="297"/>
    </location>
    <ligand>
        <name>Zn(2+)</name>
        <dbReference type="ChEBI" id="CHEBI:29105"/>
        <label>2</label>
    </ligand>
</feature>
<keyword evidence="5 8" id="KW-0862">Zinc</keyword>
<comment type="cofactor">
    <cofactor evidence="8">
        <name>Mg(2+)</name>
        <dbReference type="ChEBI" id="CHEBI:18420"/>
    </cofactor>
    <text evidence="8">Binds 1 Mg(2+) ion.</text>
</comment>
<keyword evidence="4" id="KW-0378">Hydrolase</keyword>
<feature type="binding site" evidence="8">
    <location>
        <position position="255"/>
    </location>
    <ligand>
        <name>Zn(2+)</name>
        <dbReference type="ChEBI" id="CHEBI:29105"/>
        <label>2</label>
    </ligand>
</feature>
<dbReference type="GO" id="GO:0004035">
    <property type="term" value="F:alkaline phosphatase activity"/>
    <property type="evidence" value="ECO:0007669"/>
    <property type="project" value="TreeGrafter"/>
</dbReference>
<organism evidence="10 11">
    <name type="scientific">Lutibacter agarilyticus</name>
    <dbReference type="NCBI Taxonomy" id="1109740"/>
    <lineage>
        <taxon>Bacteria</taxon>
        <taxon>Pseudomonadati</taxon>
        <taxon>Bacteroidota</taxon>
        <taxon>Flavobacteriia</taxon>
        <taxon>Flavobacteriales</taxon>
        <taxon>Flavobacteriaceae</taxon>
        <taxon>Lutibacter</taxon>
    </lineage>
</organism>
<accession>A0A238VS32</accession>
<dbReference type="RefSeq" id="WP_089380240.1">
    <property type="nucleotide sequence ID" value="NZ_FZNT01000002.1"/>
</dbReference>
<dbReference type="InterPro" id="IPR001952">
    <property type="entry name" value="Alkaline_phosphatase"/>
</dbReference>
<dbReference type="PROSITE" id="PS00123">
    <property type="entry name" value="ALKALINE_PHOSPHATASE"/>
    <property type="match status" value="1"/>
</dbReference>
<evidence type="ECO:0000256" key="8">
    <source>
        <dbReference type="PIRSR" id="PIRSR601952-2"/>
    </source>
</evidence>
<feature type="binding site" evidence="8">
    <location>
        <position position="39"/>
    </location>
    <ligand>
        <name>Mg(2+)</name>
        <dbReference type="ChEBI" id="CHEBI:18420"/>
    </ligand>
</feature>
<dbReference type="PANTHER" id="PTHR11596:SF5">
    <property type="entry name" value="ALKALINE PHOSPHATASE"/>
    <property type="match status" value="1"/>
</dbReference>
<evidence type="ECO:0000256" key="3">
    <source>
        <dbReference type="ARBA" id="ARBA00022723"/>
    </source>
</evidence>
<evidence type="ECO:0000256" key="7">
    <source>
        <dbReference type="PIRSR" id="PIRSR601952-1"/>
    </source>
</evidence>
<dbReference type="Proteomes" id="UP000198384">
    <property type="component" value="Unassembled WGS sequence"/>
</dbReference>
<dbReference type="Gene3D" id="3.40.720.10">
    <property type="entry name" value="Alkaline Phosphatase, subunit A"/>
    <property type="match status" value="1"/>
</dbReference>
<feature type="active site" description="Phosphoserine intermediate" evidence="7">
    <location>
        <position position="80"/>
    </location>
</feature>
<keyword evidence="11" id="KW-1185">Reference proteome</keyword>
<keyword evidence="6 8" id="KW-0460">Magnesium</keyword>
<dbReference type="Pfam" id="PF00245">
    <property type="entry name" value="Alk_phosphatase"/>
    <property type="match status" value="1"/>
</dbReference>
<feature type="binding site" evidence="8">
    <location>
        <position position="298"/>
    </location>
    <ligand>
        <name>Zn(2+)</name>
        <dbReference type="ChEBI" id="CHEBI:29105"/>
        <label>2</label>
    </ligand>
</feature>
<evidence type="ECO:0000256" key="4">
    <source>
        <dbReference type="ARBA" id="ARBA00022801"/>
    </source>
</evidence>
<proteinExistence type="inferred from homology"/>
<dbReference type="PRINTS" id="PR00113">
    <property type="entry name" value="ALKPHPHTASE"/>
</dbReference>
<comment type="similarity">
    <text evidence="1 9">Belongs to the alkaline phosphatase family.</text>
</comment>
<evidence type="ECO:0000313" key="11">
    <source>
        <dbReference type="Proteomes" id="UP000198384"/>
    </source>
</evidence>
<sequence length="370" mass="40143">MNLIKTTLILVFFALFSCTEKEKAPKNEAPKNVILLIADGTGLTQVSTAFYFKETAPNYGRFKNIGLINTSSASHNITDSAAGATAFSSGEKTYNGAIGVSVDSTAIENIVEVISTKNINTGLIATSSITHATPAAFYAHALSRSLAEDIALDMVASEVDFFAAGGLKYFNKRKDQRNLLNELEAKSFVIDTLSLGDFKSIENAEKAGFLLAEDGMPKMTENRGDFLENATELGIEFLSKNNANFFMMVEGSQIDWGGHANEGEYLVTELLDFDDAVGKALDFAEKDGNTLVVVTGDHETGGLSLSSKQKVNQHGKEYSDYNDVNLTFSTNGHSTTLIPVFAFGPGSEEFQGVYQNNDIYKKIMKVTGWK</sequence>
<evidence type="ECO:0000256" key="6">
    <source>
        <dbReference type="ARBA" id="ARBA00022842"/>
    </source>
</evidence>
<evidence type="ECO:0000256" key="5">
    <source>
        <dbReference type="ARBA" id="ARBA00022833"/>
    </source>
</evidence>
<dbReference type="InterPro" id="IPR017850">
    <property type="entry name" value="Alkaline_phosphatase_core_sf"/>
</dbReference>
<dbReference type="CDD" id="cd16012">
    <property type="entry name" value="ALP"/>
    <property type="match status" value="1"/>
</dbReference>
<dbReference type="PANTHER" id="PTHR11596">
    <property type="entry name" value="ALKALINE PHOSPHATASE"/>
    <property type="match status" value="1"/>
</dbReference>
<evidence type="ECO:0000256" key="9">
    <source>
        <dbReference type="RuleBase" id="RU003946"/>
    </source>
</evidence>
<feature type="binding site" evidence="8">
    <location>
        <position position="131"/>
    </location>
    <ligand>
        <name>Mg(2+)</name>
        <dbReference type="ChEBI" id="CHEBI:18420"/>
    </ligand>
</feature>
<gene>
    <name evidence="10" type="ORF">SAMN06265371_10222</name>
</gene>
<keyword evidence="2" id="KW-0597">Phosphoprotein</keyword>
<keyword evidence="3 8" id="KW-0479">Metal-binding</keyword>
<feature type="binding site" evidence="8">
    <location>
        <position position="39"/>
    </location>
    <ligand>
        <name>Zn(2+)</name>
        <dbReference type="ChEBI" id="CHEBI:29105"/>
        <label>2</label>
    </ligand>
</feature>
<reference evidence="10 11" key="1">
    <citation type="submission" date="2017-06" db="EMBL/GenBank/DDBJ databases">
        <authorList>
            <person name="Kim H.J."/>
            <person name="Triplett B.A."/>
        </authorList>
    </citation>
    <scope>NUCLEOTIDE SEQUENCE [LARGE SCALE GENOMIC DNA]</scope>
    <source>
        <strain evidence="10 11">DSM 29150</strain>
    </source>
</reference>
<protein>
    <submittedName>
        <fullName evidence="10">Alkaline phosphatase</fullName>
    </submittedName>
</protein>